<accession>A0A0E2Z089</accession>
<evidence type="ECO:0000256" key="6">
    <source>
        <dbReference type="ARBA" id="ARBA00023136"/>
    </source>
</evidence>
<keyword evidence="9 11" id="KW-0998">Cell outer membrane</keyword>
<keyword evidence="6 11" id="KW-0472">Membrane</keyword>
<evidence type="ECO:0000256" key="10">
    <source>
        <dbReference type="ARBA" id="ARBA00023288"/>
    </source>
</evidence>
<keyword evidence="13" id="KW-0966">Cell projection</keyword>
<dbReference type="HOGENOM" id="CLU_069313_0_2_6"/>
<dbReference type="SMR" id="A0A0E2Z089"/>
<dbReference type="InterPro" id="IPR000527">
    <property type="entry name" value="Flag_Lring"/>
</dbReference>
<dbReference type="HAMAP" id="MF_00415">
    <property type="entry name" value="FlgH"/>
    <property type="match status" value="1"/>
</dbReference>
<dbReference type="GO" id="GO:0003774">
    <property type="term" value="F:cytoskeletal motor activity"/>
    <property type="evidence" value="ECO:0007669"/>
    <property type="project" value="InterPro"/>
</dbReference>
<evidence type="ECO:0000256" key="12">
    <source>
        <dbReference type="SAM" id="SignalP"/>
    </source>
</evidence>
<dbReference type="NCBIfam" id="NF001304">
    <property type="entry name" value="PRK00249.1-4"/>
    <property type="match status" value="1"/>
</dbReference>
<dbReference type="GO" id="GO:0009279">
    <property type="term" value="C:cell outer membrane"/>
    <property type="evidence" value="ECO:0007669"/>
    <property type="project" value="UniProtKB-SubCell"/>
</dbReference>
<dbReference type="PRINTS" id="PR01008">
    <property type="entry name" value="FLGLRINGFLGH"/>
</dbReference>
<evidence type="ECO:0000256" key="7">
    <source>
        <dbReference type="ARBA" id="ARBA00023139"/>
    </source>
</evidence>
<organism evidence="13 14">
    <name type="scientific">Nitrosococcus oceani C-27</name>
    <dbReference type="NCBI Taxonomy" id="314279"/>
    <lineage>
        <taxon>Bacteria</taxon>
        <taxon>Pseudomonadati</taxon>
        <taxon>Pseudomonadota</taxon>
        <taxon>Gammaproteobacteria</taxon>
        <taxon>Chromatiales</taxon>
        <taxon>Chromatiaceae</taxon>
        <taxon>Nitrosococcus</taxon>
    </lineage>
</organism>
<sequence length="234" mass="25309">MNIKKIVLGIAGFFITGCAAQLPPPDPSFAATRPVATPPPQPNNGAIYHAGYEISLFTDYRARQIGDVITVVLEERTDAEKGSDTAIDRDTSYSLTNPTLLGSGVQFNTPNWLPLASNQDNSLEMAVKAKGAFSGGGDSSQNNRLNGHITVTVAEVLPNGNLVIRGEKVVTINHGNEYIKISGIVNRRDIKPDNTVSSLKLADARLAYVGDGATHEANRMGWLSRFFFSRFMPF</sequence>
<evidence type="ECO:0000256" key="8">
    <source>
        <dbReference type="ARBA" id="ARBA00023143"/>
    </source>
</evidence>
<dbReference type="PROSITE" id="PS51257">
    <property type="entry name" value="PROKAR_LIPOPROTEIN"/>
    <property type="match status" value="1"/>
</dbReference>
<dbReference type="GO" id="GO:0071973">
    <property type="term" value="P:bacterial-type flagellum-dependent cell motility"/>
    <property type="evidence" value="ECO:0007669"/>
    <property type="project" value="InterPro"/>
</dbReference>
<feature type="signal peptide" evidence="12">
    <location>
        <begin position="1"/>
        <end position="20"/>
    </location>
</feature>
<keyword evidence="10 11" id="KW-0449">Lipoprotein</keyword>
<reference evidence="13 14" key="1">
    <citation type="submission" date="2014-07" db="EMBL/GenBank/DDBJ databases">
        <title>Comparative analysis of Nitrosococcus oceani genome inventories of strains from Pacific and Atlantic gyres.</title>
        <authorList>
            <person name="Lim C.K."/>
            <person name="Wang L."/>
            <person name="Sayavedra-Soto L.A."/>
            <person name="Klotz M.G."/>
        </authorList>
    </citation>
    <scope>NUCLEOTIDE SEQUENCE [LARGE SCALE GENOMIC DNA]</scope>
    <source>
        <strain evidence="13 14">C-27</strain>
    </source>
</reference>
<comment type="caution">
    <text evidence="13">The sequence shown here is derived from an EMBL/GenBank/DDBJ whole genome shotgun (WGS) entry which is preliminary data.</text>
</comment>
<proteinExistence type="inferred from homology"/>
<keyword evidence="7" id="KW-0564">Palmitate</keyword>
<dbReference type="AlphaFoldDB" id="A0A0E2Z089"/>
<evidence type="ECO:0000256" key="2">
    <source>
        <dbReference type="ARBA" id="ARBA00004635"/>
    </source>
</evidence>
<dbReference type="GO" id="GO:0009427">
    <property type="term" value="C:bacterial-type flagellum basal body, distal rod, L ring"/>
    <property type="evidence" value="ECO:0007669"/>
    <property type="project" value="InterPro"/>
</dbReference>
<evidence type="ECO:0000256" key="4">
    <source>
        <dbReference type="ARBA" id="ARBA00011439"/>
    </source>
</evidence>
<keyword evidence="13" id="KW-0282">Flagellum</keyword>
<protein>
    <recommendedName>
        <fullName evidence="11">Flagellar L-ring protein</fullName>
    </recommendedName>
    <alternativeName>
        <fullName evidence="11">Basal body L-ring protein</fullName>
    </alternativeName>
</protein>
<keyword evidence="8 11" id="KW-0975">Bacterial flagellum</keyword>
<comment type="function">
    <text evidence="1 11">Assembles around the rod to form the L-ring and probably protects the motor/basal body from shearing forces during rotation.</text>
</comment>
<evidence type="ECO:0000256" key="9">
    <source>
        <dbReference type="ARBA" id="ARBA00023237"/>
    </source>
</evidence>
<dbReference type="PANTHER" id="PTHR34933">
    <property type="entry name" value="FLAGELLAR L-RING PROTEIN"/>
    <property type="match status" value="1"/>
</dbReference>
<evidence type="ECO:0000256" key="11">
    <source>
        <dbReference type="HAMAP-Rule" id="MF_00415"/>
    </source>
</evidence>
<gene>
    <name evidence="11" type="primary">flgH</name>
    <name evidence="13" type="ORF">IB75_12640</name>
</gene>
<name>A0A0E2Z089_9GAMM</name>
<keyword evidence="13" id="KW-0969">Cilium</keyword>
<dbReference type="OrthoDB" id="9789463at2"/>
<evidence type="ECO:0000256" key="5">
    <source>
        <dbReference type="ARBA" id="ARBA00022729"/>
    </source>
</evidence>
<comment type="similarity">
    <text evidence="3 11">Belongs to the FlgH family.</text>
</comment>
<evidence type="ECO:0000256" key="1">
    <source>
        <dbReference type="ARBA" id="ARBA00002591"/>
    </source>
</evidence>
<dbReference type="EMBL" id="JPGN01000075">
    <property type="protein sequence ID" value="KFI18631.1"/>
    <property type="molecule type" value="Genomic_DNA"/>
</dbReference>
<evidence type="ECO:0000313" key="13">
    <source>
        <dbReference type="EMBL" id="KFI18631.1"/>
    </source>
</evidence>
<dbReference type="PANTHER" id="PTHR34933:SF1">
    <property type="entry name" value="FLAGELLAR L-RING PROTEIN"/>
    <property type="match status" value="1"/>
</dbReference>
<dbReference type="Pfam" id="PF02107">
    <property type="entry name" value="FlgH"/>
    <property type="match status" value="1"/>
</dbReference>
<comment type="subcellular location">
    <subcellularLocation>
        <location evidence="11">Cell outer membrane</location>
        <topology evidence="11">Lipid-anchor</topology>
    </subcellularLocation>
    <subcellularLocation>
        <location evidence="11">Bacterial flagellum basal body</location>
    </subcellularLocation>
    <subcellularLocation>
        <location evidence="2">Membrane</location>
        <topology evidence="2">Lipid-anchor</topology>
    </subcellularLocation>
</comment>
<comment type="subunit">
    <text evidence="4 11">The basal body constitutes a major portion of the flagellar organelle and consists of four rings (L,P,S, and M) mounted on a central rod.</text>
</comment>
<evidence type="ECO:0000313" key="14">
    <source>
        <dbReference type="Proteomes" id="UP000028839"/>
    </source>
</evidence>
<dbReference type="Proteomes" id="UP000028839">
    <property type="component" value="Unassembled WGS sequence"/>
</dbReference>
<evidence type="ECO:0000256" key="3">
    <source>
        <dbReference type="ARBA" id="ARBA00006929"/>
    </source>
</evidence>
<feature type="chain" id="PRO_5008832897" description="Flagellar L-ring protein" evidence="12">
    <location>
        <begin position="21"/>
        <end position="234"/>
    </location>
</feature>
<keyword evidence="5 11" id="KW-0732">Signal</keyword>